<dbReference type="EMBL" id="LAZR01000213">
    <property type="protein sequence ID" value="KKN81596.1"/>
    <property type="molecule type" value="Genomic_DNA"/>
</dbReference>
<protein>
    <submittedName>
        <fullName evidence="1">Uncharacterized protein</fullName>
    </submittedName>
</protein>
<accession>A0A0F9W7E1</accession>
<proteinExistence type="predicted"/>
<dbReference type="AlphaFoldDB" id="A0A0F9W7E1"/>
<organism evidence="1">
    <name type="scientific">marine sediment metagenome</name>
    <dbReference type="NCBI Taxonomy" id="412755"/>
    <lineage>
        <taxon>unclassified sequences</taxon>
        <taxon>metagenomes</taxon>
        <taxon>ecological metagenomes</taxon>
    </lineage>
</organism>
<sequence length="60" mass="6434">MARNPVKKWTVYIDNINVGEVSAATMGGAADCAVLGFNSKLEAAKRDNEGRGDSIHVKEK</sequence>
<reference evidence="1" key="1">
    <citation type="journal article" date="2015" name="Nature">
        <title>Complex archaea that bridge the gap between prokaryotes and eukaryotes.</title>
        <authorList>
            <person name="Spang A."/>
            <person name="Saw J.H."/>
            <person name="Jorgensen S.L."/>
            <person name="Zaremba-Niedzwiedzka K."/>
            <person name="Martijn J."/>
            <person name="Lind A.E."/>
            <person name="van Eijk R."/>
            <person name="Schleper C."/>
            <person name="Guy L."/>
            <person name="Ettema T.J."/>
        </authorList>
    </citation>
    <scope>NUCLEOTIDE SEQUENCE</scope>
</reference>
<comment type="caution">
    <text evidence="1">The sequence shown here is derived from an EMBL/GenBank/DDBJ whole genome shotgun (WGS) entry which is preliminary data.</text>
</comment>
<evidence type="ECO:0000313" key="1">
    <source>
        <dbReference type="EMBL" id="KKN81596.1"/>
    </source>
</evidence>
<gene>
    <name evidence="1" type="ORF">LCGC14_0318660</name>
</gene>
<name>A0A0F9W7E1_9ZZZZ</name>